<evidence type="ECO:0000256" key="1">
    <source>
        <dbReference type="ARBA" id="ARBA00006525"/>
    </source>
</evidence>
<dbReference type="InterPro" id="IPR057666">
    <property type="entry name" value="DrpA_SLOG"/>
</dbReference>
<evidence type="ECO:0000259" key="3">
    <source>
        <dbReference type="Pfam" id="PF17782"/>
    </source>
</evidence>
<dbReference type="InterPro" id="IPR041614">
    <property type="entry name" value="DprA_WH"/>
</dbReference>
<dbReference type="Gene3D" id="1.10.10.10">
    <property type="entry name" value="Winged helix-like DNA-binding domain superfamily/Winged helix DNA-binding domain"/>
    <property type="match status" value="1"/>
</dbReference>
<feature type="domain" description="Smf/DprA SLOG" evidence="2">
    <location>
        <begin position="80"/>
        <end position="288"/>
    </location>
</feature>
<dbReference type="PANTHER" id="PTHR43022">
    <property type="entry name" value="PROTEIN SMF"/>
    <property type="match status" value="1"/>
</dbReference>
<dbReference type="NCBIfam" id="TIGR00732">
    <property type="entry name" value="dprA"/>
    <property type="match status" value="1"/>
</dbReference>
<dbReference type="AlphaFoldDB" id="A0AA46ADX8"/>
<dbReference type="InterPro" id="IPR003488">
    <property type="entry name" value="DprA"/>
</dbReference>
<dbReference type="PANTHER" id="PTHR43022:SF1">
    <property type="entry name" value="PROTEIN SMF"/>
    <property type="match status" value="1"/>
</dbReference>
<proteinExistence type="inferred from homology"/>
<keyword evidence="5" id="KW-1185">Reference proteome</keyword>
<dbReference type="Proteomes" id="UP001157946">
    <property type="component" value="Unassembled WGS sequence"/>
</dbReference>
<evidence type="ECO:0000313" key="5">
    <source>
        <dbReference type="Proteomes" id="UP001157946"/>
    </source>
</evidence>
<dbReference type="EMBL" id="FXTU01000002">
    <property type="protein sequence ID" value="SMP08410.1"/>
    <property type="molecule type" value="Genomic_DNA"/>
</dbReference>
<sequence>MTCMEKRECCIILSQVEGIGWQTVDRFMRLVGKPTHVSVVEMLDILRVLGVAERVVDRAKACAHLLSQQVEAWAADGIEVITRFDEAYPLYLTEIAQPPWVLFCKGDRSLLGEPSVAVVGTRKPTPYGLRVTRMLAQALAEQGLVVTSGMANGIDGEAHRAVLKSTGRTIAVLGAGIDVIYPKNHRTLYQELTSRGLVVSEMPPGTPPHPGLFPRRNRIISGLSLGTLVVEAAERSGSLITADFSMEQGREVFAVPGHITTTQSQGTLKLIQQGAKCVRSVEDILEEIPFVAYNQAVQQDTVTASDLTEAEQWLLERVAPDRPVSIDQIMGLSGTKWEFGQIHQSLLSLELKGMIASMPGGQYIRK</sequence>
<evidence type="ECO:0000259" key="2">
    <source>
        <dbReference type="Pfam" id="PF02481"/>
    </source>
</evidence>
<dbReference type="SUPFAM" id="SSF102405">
    <property type="entry name" value="MCP/YpsA-like"/>
    <property type="match status" value="1"/>
</dbReference>
<feature type="domain" description="DprA winged helix" evidence="3">
    <location>
        <begin position="302"/>
        <end position="361"/>
    </location>
</feature>
<comment type="caution">
    <text evidence="4">The sequence shown here is derived from an EMBL/GenBank/DDBJ whole genome shotgun (WGS) entry which is preliminary data.</text>
</comment>
<dbReference type="InterPro" id="IPR036388">
    <property type="entry name" value="WH-like_DNA-bd_sf"/>
</dbReference>
<dbReference type="Pfam" id="PF02481">
    <property type="entry name" value="DNA_processg_A"/>
    <property type="match status" value="1"/>
</dbReference>
<reference evidence="4" key="1">
    <citation type="submission" date="2017-05" db="EMBL/GenBank/DDBJ databases">
        <authorList>
            <person name="Varghese N."/>
            <person name="Submissions S."/>
        </authorList>
    </citation>
    <scope>NUCLEOTIDE SEQUENCE</scope>
    <source>
        <strain evidence="4">DSM 45262</strain>
    </source>
</reference>
<dbReference type="GO" id="GO:0009294">
    <property type="term" value="P:DNA-mediated transformation"/>
    <property type="evidence" value="ECO:0007669"/>
    <property type="project" value="InterPro"/>
</dbReference>
<dbReference type="Pfam" id="PF17782">
    <property type="entry name" value="WHD_DprA"/>
    <property type="match status" value="1"/>
</dbReference>
<organism evidence="4 5">
    <name type="scientific">Laceyella tengchongensis</name>
    <dbReference type="NCBI Taxonomy" id="574699"/>
    <lineage>
        <taxon>Bacteria</taxon>
        <taxon>Bacillati</taxon>
        <taxon>Bacillota</taxon>
        <taxon>Bacilli</taxon>
        <taxon>Bacillales</taxon>
        <taxon>Thermoactinomycetaceae</taxon>
        <taxon>Laceyella</taxon>
    </lineage>
</organism>
<dbReference type="Gene3D" id="3.40.50.450">
    <property type="match status" value="1"/>
</dbReference>
<evidence type="ECO:0000313" key="4">
    <source>
        <dbReference type="EMBL" id="SMP08410.1"/>
    </source>
</evidence>
<gene>
    <name evidence="4" type="ORF">SAMN06265361_10216</name>
</gene>
<comment type="similarity">
    <text evidence="1">Belongs to the DprA/Smf family.</text>
</comment>
<name>A0AA46ADX8_9BACL</name>
<accession>A0AA46ADX8</accession>
<protein>
    <submittedName>
        <fullName evidence="4">DNA processing protein</fullName>
    </submittedName>
</protein>